<protein>
    <submittedName>
        <fullName evidence="2">Uncharacterized protein</fullName>
    </submittedName>
</protein>
<sequence>MAEAKVDRSPTCPTCSRVFRNYQGRRVHERARYPSQFHAGEAVAHKAERRRARWDPGEIAMMADYEAANLRASNINLKIHQNVLPHRTIEGIKGARRSEAYKARVRSDAGPSSPPSALDPRGPATSPPLPSGRSTDHSDITSLGPVSGSPQPPPPHIMSEEGVHACMQQLSNAIGLSVPVKAIRPRASHVPVGPEGRNGPLHRPDWKEAELWFY</sequence>
<comment type="caution">
    <text evidence="2">The sequence shown here is derived from an EMBL/GenBank/DDBJ whole genome shotgun (WGS) entry which is preliminary data.</text>
</comment>
<gene>
    <name evidence="2" type="ORF">E2C01_029063</name>
</gene>
<accession>A0A5B7EQV7</accession>
<proteinExistence type="predicted"/>
<keyword evidence="3" id="KW-1185">Reference proteome</keyword>
<evidence type="ECO:0000313" key="3">
    <source>
        <dbReference type="Proteomes" id="UP000324222"/>
    </source>
</evidence>
<reference evidence="2 3" key="1">
    <citation type="submission" date="2019-05" db="EMBL/GenBank/DDBJ databases">
        <title>Another draft genome of Portunus trituberculatus and its Hox gene families provides insights of decapod evolution.</title>
        <authorList>
            <person name="Jeong J.-H."/>
            <person name="Song I."/>
            <person name="Kim S."/>
            <person name="Choi T."/>
            <person name="Kim D."/>
            <person name="Ryu S."/>
            <person name="Kim W."/>
        </authorList>
    </citation>
    <scope>NUCLEOTIDE SEQUENCE [LARGE SCALE GENOMIC DNA]</scope>
    <source>
        <tissue evidence="2">Muscle</tissue>
    </source>
</reference>
<dbReference type="Proteomes" id="UP000324222">
    <property type="component" value="Unassembled WGS sequence"/>
</dbReference>
<dbReference type="EMBL" id="VSRR010003315">
    <property type="protein sequence ID" value="MPC35637.1"/>
    <property type="molecule type" value="Genomic_DNA"/>
</dbReference>
<organism evidence="2 3">
    <name type="scientific">Portunus trituberculatus</name>
    <name type="common">Swimming crab</name>
    <name type="synonym">Neptunus trituberculatus</name>
    <dbReference type="NCBI Taxonomy" id="210409"/>
    <lineage>
        <taxon>Eukaryota</taxon>
        <taxon>Metazoa</taxon>
        <taxon>Ecdysozoa</taxon>
        <taxon>Arthropoda</taxon>
        <taxon>Crustacea</taxon>
        <taxon>Multicrustacea</taxon>
        <taxon>Malacostraca</taxon>
        <taxon>Eumalacostraca</taxon>
        <taxon>Eucarida</taxon>
        <taxon>Decapoda</taxon>
        <taxon>Pleocyemata</taxon>
        <taxon>Brachyura</taxon>
        <taxon>Eubrachyura</taxon>
        <taxon>Portunoidea</taxon>
        <taxon>Portunidae</taxon>
        <taxon>Portuninae</taxon>
        <taxon>Portunus</taxon>
    </lineage>
</organism>
<evidence type="ECO:0000256" key="1">
    <source>
        <dbReference type="SAM" id="MobiDB-lite"/>
    </source>
</evidence>
<feature type="region of interest" description="Disordered" evidence="1">
    <location>
        <begin position="100"/>
        <end position="159"/>
    </location>
</feature>
<evidence type="ECO:0000313" key="2">
    <source>
        <dbReference type="EMBL" id="MPC35637.1"/>
    </source>
</evidence>
<dbReference type="AlphaFoldDB" id="A0A5B7EQV7"/>
<dbReference type="OrthoDB" id="8197512at2759"/>
<name>A0A5B7EQV7_PORTR</name>